<proteinExistence type="predicted"/>
<accession>A0A7W5C130</accession>
<evidence type="ECO:0000313" key="1">
    <source>
        <dbReference type="EMBL" id="MBB3142785.1"/>
    </source>
</evidence>
<keyword evidence="2" id="KW-1185">Reference proteome</keyword>
<comment type="caution">
    <text evidence="1">The sequence shown here is derived from an EMBL/GenBank/DDBJ whole genome shotgun (WGS) entry which is preliminary data.</text>
</comment>
<evidence type="ECO:0000313" key="2">
    <source>
        <dbReference type="Proteomes" id="UP000525987"/>
    </source>
</evidence>
<dbReference type="RefSeq" id="WP_183389145.1">
    <property type="nucleotide sequence ID" value="NZ_JACHXM010000027.1"/>
</dbReference>
<organism evidence="1 2">
    <name type="scientific">Halomonas organivorans</name>
    <dbReference type="NCBI Taxonomy" id="257772"/>
    <lineage>
        <taxon>Bacteria</taxon>
        <taxon>Pseudomonadati</taxon>
        <taxon>Pseudomonadota</taxon>
        <taxon>Gammaproteobacteria</taxon>
        <taxon>Oceanospirillales</taxon>
        <taxon>Halomonadaceae</taxon>
        <taxon>Halomonas</taxon>
    </lineage>
</organism>
<dbReference type="EMBL" id="JACHXM010000027">
    <property type="protein sequence ID" value="MBB3142785.1"/>
    <property type="molecule type" value="Genomic_DNA"/>
</dbReference>
<dbReference type="Proteomes" id="UP000525987">
    <property type="component" value="Unassembled WGS sequence"/>
</dbReference>
<dbReference type="AlphaFoldDB" id="A0A7W5C130"/>
<name>A0A7W5C130_9GAMM</name>
<protein>
    <submittedName>
        <fullName evidence="1">Uncharacterized protein</fullName>
    </submittedName>
</protein>
<sequence>MKMHPHFEIDYLLGRSDCQLAEIITSPTDMQQARRELGELQDKGQQYLVVGDCDNTNPDGSCAGHPSTAEEV</sequence>
<reference evidence="1 2" key="1">
    <citation type="submission" date="2020-08" db="EMBL/GenBank/DDBJ databases">
        <title>Genomic Encyclopedia of Type Strains, Phase III (KMG-III): the genomes of soil and plant-associated and newly described type strains.</title>
        <authorList>
            <person name="Whitman W."/>
        </authorList>
    </citation>
    <scope>NUCLEOTIDE SEQUENCE [LARGE SCALE GENOMIC DNA]</scope>
    <source>
        <strain evidence="1 2">CECT 5995</strain>
    </source>
</reference>
<gene>
    <name evidence="1" type="ORF">FHR96_003687</name>
</gene>